<dbReference type="NCBIfam" id="TIGR01866">
    <property type="entry name" value="cas_Csn2"/>
    <property type="match status" value="1"/>
</dbReference>
<keyword evidence="2" id="KW-1185">Reference proteome</keyword>
<reference evidence="2" key="1">
    <citation type="submission" date="2024-06" db="EMBL/GenBank/DDBJ databases">
        <authorList>
            <person name="Chang H.C."/>
            <person name="Mun S.Y."/>
        </authorList>
    </citation>
    <scope>NUCLEOTIDE SEQUENCE [LARGE SCALE GENOMIC DNA]</scope>
    <source>
        <strain evidence="2">KT1</strain>
    </source>
</reference>
<dbReference type="InterPro" id="IPR038600">
    <property type="entry name" value="Csn2_sf"/>
</dbReference>
<protein>
    <submittedName>
        <fullName evidence="1">Type II-A CRISPR-associated protein Csn2</fullName>
    </submittedName>
</protein>
<name>A0ABZ0Q3R4_9LACO</name>
<dbReference type="RefSeq" id="WP_063698572.1">
    <property type="nucleotide sequence ID" value="NZ_BBIM01000045.1"/>
</dbReference>
<dbReference type="CDD" id="cd12218">
    <property type="entry name" value="Csn2"/>
    <property type="match status" value="1"/>
</dbReference>
<gene>
    <name evidence="1" type="primary">csn2</name>
    <name evidence="1" type="ORF">N6G96_10080</name>
</gene>
<proteinExistence type="predicted"/>
<accession>A0ABZ0Q3R4</accession>
<evidence type="ECO:0000313" key="2">
    <source>
        <dbReference type="Proteomes" id="UP001302696"/>
    </source>
</evidence>
<evidence type="ECO:0000313" key="1">
    <source>
        <dbReference type="EMBL" id="WPC21592.1"/>
    </source>
</evidence>
<dbReference type="EMBL" id="CP104778">
    <property type="protein sequence ID" value="WPC21592.1"/>
    <property type="molecule type" value="Genomic_DNA"/>
</dbReference>
<dbReference type="Pfam" id="PF09711">
    <property type="entry name" value="Cas_Csn2"/>
    <property type="match status" value="1"/>
</dbReference>
<dbReference type="InterPro" id="IPR010146">
    <property type="entry name" value="CRISPR-assoc_prot_Csn2-typ"/>
</dbReference>
<sequence length="223" mass="25872">MNLTYYPFKPIIINTTKPTLLETCNQKVYTDLVSGLKGYTDSIKISDDEFKLVENEKAVKWIGDAFVEADLNKMFQSQLQKQIATKLDDETRMKLTEINNQLKSLIFDATFSLDLPLKVDSEFDPAKLVKYCDVGFVSALNRDPYGIIETVLKTASELKESKILVLTGVRNYLSVSQFNELVRLISTLDLNTLFIEFSEIDNHEEFDECRYYYVDQDFVDWRY</sequence>
<dbReference type="Proteomes" id="UP001302696">
    <property type="component" value="Chromosome"/>
</dbReference>
<organism evidence="1 2">
    <name type="scientific">Pediococcus inopinatus</name>
    <dbReference type="NCBI Taxonomy" id="114090"/>
    <lineage>
        <taxon>Bacteria</taxon>
        <taxon>Bacillati</taxon>
        <taxon>Bacillota</taxon>
        <taxon>Bacilli</taxon>
        <taxon>Lactobacillales</taxon>
        <taxon>Lactobacillaceae</taxon>
        <taxon>Pediococcus</taxon>
    </lineage>
</organism>
<dbReference type="Gene3D" id="3.40.50.11940">
    <property type="match status" value="1"/>
</dbReference>